<protein>
    <submittedName>
        <fullName evidence="1">Uncharacterized protein</fullName>
    </submittedName>
</protein>
<name>A0A3M0ILT1_HIRRU</name>
<reference evidence="1 2" key="1">
    <citation type="submission" date="2018-07" db="EMBL/GenBank/DDBJ databases">
        <title>A high quality draft genome assembly of the barn swallow (H. rustica rustica).</title>
        <authorList>
            <person name="Formenti G."/>
            <person name="Chiara M."/>
            <person name="Poveda L."/>
            <person name="Francoijs K.-J."/>
            <person name="Bonisoli-Alquati A."/>
            <person name="Canova L."/>
            <person name="Gianfranceschi L."/>
            <person name="Horner D.S."/>
            <person name="Saino N."/>
        </authorList>
    </citation>
    <scope>NUCLEOTIDE SEQUENCE [LARGE SCALE GENOMIC DNA]</scope>
    <source>
        <strain evidence="1">Chelidonia</strain>
        <tissue evidence="1">Blood</tissue>
    </source>
</reference>
<sequence length="77" mass="8538">MDLVLAILDALESPVRNCGSSLPGDPELDRLPGDIDGPRARGVGLKWVAVKHMKPYRVQTQVDVNPRTRDREVGMQM</sequence>
<organism evidence="1 2">
    <name type="scientific">Hirundo rustica rustica</name>
    <dbReference type="NCBI Taxonomy" id="333673"/>
    <lineage>
        <taxon>Eukaryota</taxon>
        <taxon>Metazoa</taxon>
        <taxon>Chordata</taxon>
        <taxon>Craniata</taxon>
        <taxon>Vertebrata</taxon>
        <taxon>Euteleostomi</taxon>
        <taxon>Archelosauria</taxon>
        <taxon>Archosauria</taxon>
        <taxon>Dinosauria</taxon>
        <taxon>Saurischia</taxon>
        <taxon>Theropoda</taxon>
        <taxon>Coelurosauria</taxon>
        <taxon>Aves</taxon>
        <taxon>Neognathae</taxon>
        <taxon>Neoaves</taxon>
        <taxon>Telluraves</taxon>
        <taxon>Australaves</taxon>
        <taxon>Passeriformes</taxon>
        <taxon>Sylvioidea</taxon>
        <taxon>Hirundinidae</taxon>
        <taxon>Hirundo</taxon>
    </lineage>
</organism>
<gene>
    <name evidence="1" type="ORF">DUI87_34313</name>
</gene>
<keyword evidence="2" id="KW-1185">Reference proteome</keyword>
<comment type="caution">
    <text evidence="1">The sequence shown here is derived from an EMBL/GenBank/DDBJ whole genome shotgun (WGS) entry which is preliminary data.</text>
</comment>
<accession>A0A3M0ILT1</accession>
<dbReference type="AlphaFoldDB" id="A0A3M0ILT1"/>
<evidence type="ECO:0000313" key="2">
    <source>
        <dbReference type="Proteomes" id="UP000269221"/>
    </source>
</evidence>
<dbReference type="Proteomes" id="UP000269221">
    <property type="component" value="Unassembled WGS sequence"/>
</dbReference>
<proteinExistence type="predicted"/>
<evidence type="ECO:0000313" key="1">
    <source>
        <dbReference type="EMBL" id="RMB89332.1"/>
    </source>
</evidence>
<dbReference type="EMBL" id="QRBI01000295">
    <property type="protein sequence ID" value="RMB89332.1"/>
    <property type="molecule type" value="Genomic_DNA"/>
</dbReference>